<evidence type="ECO:0000313" key="3">
    <source>
        <dbReference type="Proteomes" id="UP001443914"/>
    </source>
</evidence>
<comment type="caution">
    <text evidence="2">The sequence shown here is derived from an EMBL/GenBank/DDBJ whole genome shotgun (WGS) entry which is preliminary data.</text>
</comment>
<dbReference type="Proteomes" id="UP001443914">
    <property type="component" value="Unassembled WGS sequence"/>
</dbReference>
<feature type="region of interest" description="Disordered" evidence="1">
    <location>
        <begin position="132"/>
        <end position="163"/>
    </location>
</feature>
<evidence type="ECO:0000256" key="1">
    <source>
        <dbReference type="SAM" id="MobiDB-lite"/>
    </source>
</evidence>
<proteinExistence type="predicted"/>
<keyword evidence="3" id="KW-1185">Reference proteome</keyword>
<protein>
    <submittedName>
        <fullName evidence="2">Uncharacterized protein</fullName>
    </submittedName>
</protein>
<gene>
    <name evidence="2" type="ORF">RND81_04G115000</name>
</gene>
<evidence type="ECO:0000313" key="2">
    <source>
        <dbReference type="EMBL" id="KAK9734097.1"/>
    </source>
</evidence>
<reference evidence="2" key="1">
    <citation type="submission" date="2024-03" db="EMBL/GenBank/DDBJ databases">
        <title>WGS assembly of Saponaria officinalis var. Norfolk2.</title>
        <authorList>
            <person name="Jenkins J."/>
            <person name="Shu S."/>
            <person name="Grimwood J."/>
            <person name="Barry K."/>
            <person name="Goodstein D."/>
            <person name="Schmutz J."/>
            <person name="Leebens-Mack J."/>
            <person name="Osbourn A."/>
        </authorList>
    </citation>
    <scope>NUCLEOTIDE SEQUENCE [LARGE SCALE GENOMIC DNA]</scope>
    <source>
        <strain evidence="2">JIC</strain>
    </source>
</reference>
<dbReference type="PANTHER" id="PTHR48238:SF1">
    <property type="entry name" value="(RAPE) HYPOTHETICAL PROTEIN"/>
    <property type="match status" value="1"/>
</dbReference>
<organism evidence="2 3">
    <name type="scientific">Saponaria officinalis</name>
    <name type="common">Common soapwort</name>
    <name type="synonym">Lychnis saponaria</name>
    <dbReference type="NCBI Taxonomy" id="3572"/>
    <lineage>
        <taxon>Eukaryota</taxon>
        <taxon>Viridiplantae</taxon>
        <taxon>Streptophyta</taxon>
        <taxon>Embryophyta</taxon>
        <taxon>Tracheophyta</taxon>
        <taxon>Spermatophyta</taxon>
        <taxon>Magnoliopsida</taxon>
        <taxon>eudicotyledons</taxon>
        <taxon>Gunneridae</taxon>
        <taxon>Pentapetalae</taxon>
        <taxon>Caryophyllales</taxon>
        <taxon>Caryophyllaceae</taxon>
        <taxon>Caryophylleae</taxon>
        <taxon>Saponaria</taxon>
    </lineage>
</organism>
<feature type="compositionally biased region" description="Low complexity" evidence="1">
    <location>
        <begin position="138"/>
        <end position="156"/>
    </location>
</feature>
<name>A0AAW1LDN3_SAPOF</name>
<dbReference type="PANTHER" id="PTHR48238">
    <property type="entry name" value="BNACNNG09570D PROTEIN"/>
    <property type="match status" value="1"/>
</dbReference>
<accession>A0AAW1LDN3</accession>
<dbReference type="AlphaFoldDB" id="A0AAW1LDN3"/>
<sequence length="163" mass="17663">MFGVIRSSPSSVEWLEQERTPSKLHKDDSLSIYELTIMKLKQGSRQCLISEHNSSLKSQDSMDFESSMDVSQDLSTSSGVCGETRLAAVDCSSDISCASVLSCPSNEQKKDKNVSIQYLFSRYTSLHQKQASISCNDGSPSSVSGCSSDSESTGCSKHPIDGE</sequence>
<dbReference type="EMBL" id="JBDFQZ010000004">
    <property type="protein sequence ID" value="KAK9734097.1"/>
    <property type="molecule type" value="Genomic_DNA"/>
</dbReference>